<dbReference type="Proteomes" id="UP000026249">
    <property type="component" value="Unassembled WGS sequence"/>
</dbReference>
<organism evidence="2 3">
    <name type="scientific">Actibacterium mucosum KCTC 23349</name>
    <dbReference type="NCBI Taxonomy" id="1454373"/>
    <lineage>
        <taxon>Bacteria</taxon>
        <taxon>Pseudomonadati</taxon>
        <taxon>Pseudomonadota</taxon>
        <taxon>Alphaproteobacteria</taxon>
        <taxon>Rhodobacterales</taxon>
        <taxon>Roseobacteraceae</taxon>
        <taxon>Actibacterium</taxon>
    </lineage>
</organism>
<dbReference type="RefSeq" id="WP_035257826.1">
    <property type="nucleotide sequence ID" value="NZ_JFKE01000003.1"/>
</dbReference>
<accession>A0A037ZJW9</accession>
<evidence type="ECO:0000256" key="1">
    <source>
        <dbReference type="SAM" id="MobiDB-lite"/>
    </source>
</evidence>
<sequence>MSKPINLRAARKARARDAKRAQGDENAAKFGQTKAEKARNKSEQAAQVARLDSHKRDDR</sequence>
<keyword evidence="3" id="KW-1185">Reference proteome</keyword>
<dbReference type="AlphaFoldDB" id="A0A037ZJW9"/>
<evidence type="ECO:0000313" key="2">
    <source>
        <dbReference type="EMBL" id="KAJ55847.1"/>
    </source>
</evidence>
<comment type="caution">
    <text evidence="2">The sequence shown here is derived from an EMBL/GenBank/DDBJ whole genome shotgun (WGS) entry which is preliminary data.</text>
</comment>
<name>A0A037ZJW9_9RHOB</name>
<dbReference type="EMBL" id="JFKE01000003">
    <property type="protein sequence ID" value="KAJ55847.1"/>
    <property type="molecule type" value="Genomic_DNA"/>
</dbReference>
<dbReference type="Pfam" id="PF13770">
    <property type="entry name" value="DUF4169"/>
    <property type="match status" value="1"/>
</dbReference>
<feature type="region of interest" description="Disordered" evidence="1">
    <location>
        <begin position="1"/>
        <end position="59"/>
    </location>
</feature>
<dbReference type="STRING" id="1454373.ACMU_08725"/>
<dbReference type="InterPro" id="IPR025227">
    <property type="entry name" value="DUF4169"/>
</dbReference>
<feature type="compositionally biased region" description="Basic and acidic residues" evidence="1">
    <location>
        <begin position="15"/>
        <end position="27"/>
    </location>
</feature>
<protein>
    <submittedName>
        <fullName evidence="2">Uncharacterized protein</fullName>
    </submittedName>
</protein>
<evidence type="ECO:0000313" key="3">
    <source>
        <dbReference type="Proteomes" id="UP000026249"/>
    </source>
</evidence>
<reference evidence="2 3" key="1">
    <citation type="submission" date="2014-03" db="EMBL/GenBank/DDBJ databases">
        <title>Draft Genome Sequence of Actibacterium mucosum KCTC 23349, a Marine Alphaproteobacterium with Complex Ionic Requirements Isolated from Mediterranean Seawater at Malvarrosa Beach, Valencia, Spain.</title>
        <authorList>
            <person name="Arahal D.R."/>
            <person name="Shao Z."/>
            <person name="Lai Q."/>
            <person name="Pujalte M.J."/>
        </authorList>
    </citation>
    <scope>NUCLEOTIDE SEQUENCE [LARGE SCALE GENOMIC DNA]</scope>
    <source>
        <strain evidence="2 3">KCTC 23349</strain>
    </source>
</reference>
<proteinExistence type="predicted"/>
<gene>
    <name evidence="2" type="ORF">ACMU_08725</name>
</gene>
<dbReference type="OrthoDB" id="7192657at2"/>